<protein>
    <recommendedName>
        <fullName evidence="3">C2H2-type domain-containing protein</fullName>
    </recommendedName>
</protein>
<proteinExistence type="predicted"/>
<gene>
    <name evidence="1" type="ORF">M404DRAFT_138338</name>
</gene>
<dbReference type="Pfam" id="PF18759">
    <property type="entry name" value="Plavaka"/>
    <property type="match status" value="1"/>
</dbReference>
<evidence type="ECO:0008006" key="3">
    <source>
        <dbReference type="Google" id="ProtNLM"/>
    </source>
</evidence>
<dbReference type="OrthoDB" id="3239511at2759"/>
<name>A0A0C3KAE2_PISTI</name>
<keyword evidence="2" id="KW-1185">Reference proteome</keyword>
<dbReference type="EMBL" id="KN831962">
    <property type="protein sequence ID" value="KIO06612.1"/>
    <property type="molecule type" value="Genomic_DNA"/>
</dbReference>
<dbReference type="InParanoid" id="A0A0C3KAE2"/>
<dbReference type="InterPro" id="IPR041078">
    <property type="entry name" value="Plavaka"/>
</dbReference>
<dbReference type="STRING" id="870435.A0A0C3KAE2"/>
<sequence>MPPEKHTTTCESCGKMFKPTGIGPHRKSCIRRARKTNEDRAHFDLLLAEPEVDINIVDDIRVKYHPNAGKPTVKVPFTEFTRGHAPKTYKPDPCTAPWYPFRTHLDFDLSEFIHDAALNKEQANCILKLLKHSRTEDWTLNNYNDLESTQRAASHRMTAFQTTIISAPFGGETMEFKMYYRSLWDWACDLLKDSGVGPYFVFDAQRLSKFDGASFVRFIDEPWTANEFWDVQSDLPSDGKVLAFVLYADKAKLSSFGRQKGYPVVARIANLPTWIRNGEGLGGGRVVRWLPIVKEDKKYSGKKSFANFKNRVWHESFKKILDTISEYSKTGYWVRCWDGVARRLFPTVLILSADYEEQAVMALIRGVMSNHPCPVCLIHRDEISKFPEDCERRTSENVFKTLQEARSQTRADGKEQILVKQGLRDVDSAFREVGNMDVYRALCWDRLHANCAGKFGDHLWGELLRILETMGRQTMGKVEQNLNAMPRWRGLNHFEEALSVSYTDGQKFEDLSKIIVFACHDIFPHETEKDGYLLLRCLRAYIEFDMYTTLELHTTHTLAAGREALATFNSLIQKYAEKTQHTGKNWNFPKNHTRMHVFDDIEAKGVTRNFNTKPNEKMHGPLKEAYQKQTNFKDVAQQILNVDHLGLVLEHIRCRITEYDAYRLTGKPTNLDNLEAVTDEPEEFFHVKFGSEVKEPLTFEDIEKKSVTDNAFNRFHGKLSEFLNKHFNIIGKPLPGGKPIQFQRNDKIVEYRFVKVNFESTIDWCQYTDYLRCHPNFHGRPRYDCVLVKTQEKDIFGRLVLLFNCVVGEETFPLALLQPYDARLIGQRLRKDNHLNFWRVGAQPRRSSEIISVHSIIRGALLYPDHTRPGEYLVVDTIDTDMFLRVQMMHKAAGHL</sequence>
<organism evidence="1 2">
    <name type="scientific">Pisolithus tinctorius Marx 270</name>
    <dbReference type="NCBI Taxonomy" id="870435"/>
    <lineage>
        <taxon>Eukaryota</taxon>
        <taxon>Fungi</taxon>
        <taxon>Dikarya</taxon>
        <taxon>Basidiomycota</taxon>
        <taxon>Agaricomycotina</taxon>
        <taxon>Agaricomycetes</taxon>
        <taxon>Agaricomycetidae</taxon>
        <taxon>Boletales</taxon>
        <taxon>Sclerodermatineae</taxon>
        <taxon>Pisolithaceae</taxon>
        <taxon>Pisolithus</taxon>
    </lineage>
</organism>
<reference evidence="1 2" key="1">
    <citation type="submission" date="2014-04" db="EMBL/GenBank/DDBJ databases">
        <authorList>
            <consortium name="DOE Joint Genome Institute"/>
            <person name="Kuo A."/>
            <person name="Kohler A."/>
            <person name="Costa M.D."/>
            <person name="Nagy L.G."/>
            <person name="Floudas D."/>
            <person name="Copeland A."/>
            <person name="Barry K.W."/>
            <person name="Cichocki N."/>
            <person name="Veneault-Fourrey C."/>
            <person name="LaButti K."/>
            <person name="Lindquist E.A."/>
            <person name="Lipzen A."/>
            <person name="Lundell T."/>
            <person name="Morin E."/>
            <person name="Murat C."/>
            <person name="Sun H."/>
            <person name="Tunlid A."/>
            <person name="Henrissat B."/>
            <person name="Grigoriev I.V."/>
            <person name="Hibbett D.S."/>
            <person name="Martin F."/>
            <person name="Nordberg H.P."/>
            <person name="Cantor M.N."/>
            <person name="Hua S.X."/>
        </authorList>
    </citation>
    <scope>NUCLEOTIDE SEQUENCE [LARGE SCALE GENOMIC DNA]</scope>
    <source>
        <strain evidence="1 2">Marx 270</strain>
    </source>
</reference>
<dbReference type="Proteomes" id="UP000054217">
    <property type="component" value="Unassembled WGS sequence"/>
</dbReference>
<dbReference type="HOGENOM" id="CLU_009122_0_0_1"/>
<dbReference type="AlphaFoldDB" id="A0A0C3KAE2"/>
<evidence type="ECO:0000313" key="1">
    <source>
        <dbReference type="EMBL" id="KIO06612.1"/>
    </source>
</evidence>
<accession>A0A0C3KAE2</accession>
<reference evidence="2" key="2">
    <citation type="submission" date="2015-01" db="EMBL/GenBank/DDBJ databases">
        <title>Evolutionary Origins and Diversification of the Mycorrhizal Mutualists.</title>
        <authorList>
            <consortium name="DOE Joint Genome Institute"/>
            <consortium name="Mycorrhizal Genomics Consortium"/>
            <person name="Kohler A."/>
            <person name="Kuo A."/>
            <person name="Nagy L.G."/>
            <person name="Floudas D."/>
            <person name="Copeland A."/>
            <person name="Barry K.W."/>
            <person name="Cichocki N."/>
            <person name="Veneault-Fourrey C."/>
            <person name="LaButti K."/>
            <person name="Lindquist E.A."/>
            <person name="Lipzen A."/>
            <person name="Lundell T."/>
            <person name="Morin E."/>
            <person name="Murat C."/>
            <person name="Riley R."/>
            <person name="Ohm R."/>
            <person name="Sun H."/>
            <person name="Tunlid A."/>
            <person name="Henrissat B."/>
            <person name="Grigoriev I.V."/>
            <person name="Hibbett D.S."/>
            <person name="Martin F."/>
        </authorList>
    </citation>
    <scope>NUCLEOTIDE SEQUENCE [LARGE SCALE GENOMIC DNA]</scope>
    <source>
        <strain evidence="2">Marx 270</strain>
    </source>
</reference>
<evidence type="ECO:0000313" key="2">
    <source>
        <dbReference type="Proteomes" id="UP000054217"/>
    </source>
</evidence>